<keyword evidence="3" id="KW-1185">Reference proteome</keyword>
<reference evidence="3" key="1">
    <citation type="submission" date="2016-10" db="EMBL/GenBank/DDBJ databases">
        <authorList>
            <person name="Varghese N."/>
            <person name="Submissions S."/>
        </authorList>
    </citation>
    <scope>NUCLEOTIDE SEQUENCE [LARGE SCALE GENOMIC DNA]</scope>
    <source>
        <strain evidence="3">DSM 24740</strain>
    </source>
</reference>
<evidence type="ECO:0000313" key="3">
    <source>
        <dbReference type="Proteomes" id="UP000199021"/>
    </source>
</evidence>
<organism evidence="2 3">
    <name type="scientific">Neolewinella agarilytica</name>
    <dbReference type="NCBI Taxonomy" id="478744"/>
    <lineage>
        <taxon>Bacteria</taxon>
        <taxon>Pseudomonadati</taxon>
        <taxon>Bacteroidota</taxon>
        <taxon>Saprospiria</taxon>
        <taxon>Saprospirales</taxon>
        <taxon>Lewinellaceae</taxon>
        <taxon>Neolewinella</taxon>
    </lineage>
</organism>
<evidence type="ECO:0000313" key="2">
    <source>
        <dbReference type="EMBL" id="SEP80536.1"/>
    </source>
</evidence>
<dbReference type="Pfam" id="PF05685">
    <property type="entry name" value="Uma2"/>
    <property type="match status" value="1"/>
</dbReference>
<dbReference type="OrthoDB" id="9799703at2"/>
<dbReference type="InterPro" id="IPR012296">
    <property type="entry name" value="Nuclease_put_TT1808"/>
</dbReference>
<protein>
    <submittedName>
        <fullName evidence="2">Endonuclease, Uma2 family (Restriction endonuclease fold)</fullName>
    </submittedName>
</protein>
<keyword evidence="2" id="KW-0255">Endonuclease</keyword>
<keyword evidence="2" id="KW-0378">Hydrolase</keyword>
<dbReference type="STRING" id="478744.SAMN05444359_102237"/>
<dbReference type="RefSeq" id="WP_090165415.1">
    <property type="nucleotide sequence ID" value="NZ_FOFB01000002.1"/>
</dbReference>
<dbReference type="Proteomes" id="UP000199021">
    <property type="component" value="Unassembled WGS sequence"/>
</dbReference>
<evidence type="ECO:0000259" key="1">
    <source>
        <dbReference type="Pfam" id="PF05685"/>
    </source>
</evidence>
<gene>
    <name evidence="2" type="ORF">SAMN05444359_102237</name>
</gene>
<dbReference type="PANTHER" id="PTHR34107:SF6">
    <property type="entry name" value="SLR0981 PROTEIN"/>
    <property type="match status" value="1"/>
</dbReference>
<dbReference type="InterPro" id="IPR011335">
    <property type="entry name" value="Restrct_endonuc-II-like"/>
</dbReference>
<name>A0A1H9AUU6_9BACT</name>
<dbReference type="GO" id="GO:0004519">
    <property type="term" value="F:endonuclease activity"/>
    <property type="evidence" value="ECO:0007669"/>
    <property type="project" value="UniProtKB-KW"/>
</dbReference>
<keyword evidence="2" id="KW-0540">Nuclease</keyword>
<dbReference type="InterPro" id="IPR008538">
    <property type="entry name" value="Uma2"/>
</dbReference>
<dbReference type="SUPFAM" id="SSF52980">
    <property type="entry name" value="Restriction endonuclease-like"/>
    <property type="match status" value="1"/>
</dbReference>
<sequence length="209" mass="23318">MTASQVKSLEKTQVSLEIPVTVFPLVVTQEVSNEVFESICFTNPELVIEREPNGKIIIMSPVSFSSGDRELEISADLKFYARKHGGKALSSSTGFTLPDSSVRSPDACYVSEEKLAGFTEDDFKHFLAVVPDFVVEILSPTDSLKTAEAKMRDSWIDNGVKLAWLIDVDNDRLWIYRADRSVELVTPLDHEITGEDILPGFTFDLRLLS</sequence>
<dbReference type="InParanoid" id="A0A1H9AUU6"/>
<dbReference type="AlphaFoldDB" id="A0A1H9AUU6"/>
<dbReference type="EMBL" id="FOFB01000002">
    <property type="protein sequence ID" value="SEP80536.1"/>
    <property type="molecule type" value="Genomic_DNA"/>
</dbReference>
<dbReference type="CDD" id="cd06260">
    <property type="entry name" value="DUF820-like"/>
    <property type="match status" value="1"/>
</dbReference>
<dbReference type="PANTHER" id="PTHR34107">
    <property type="entry name" value="SLL0198 PROTEIN-RELATED"/>
    <property type="match status" value="1"/>
</dbReference>
<proteinExistence type="predicted"/>
<feature type="domain" description="Putative restriction endonuclease" evidence="1">
    <location>
        <begin position="36"/>
        <end position="205"/>
    </location>
</feature>
<dbReference type="Gene3D" id="3.90.1570.10">
    <property type="entry name" value="tt1808, chain A"/>
    <property type="match status" value="1"/>
</dbReference>
<accession>A0A1H9AUU6</accession>